<dbReference type="Proteomes" id="UP000273675">
    <property type="component" value="Unassembled WGS sequence"/>
</dbReference>
<evidence type="ECO:0000313" key="3">
    <source>
        <dbReference type="Proteomes" id="UP000273675"/>
    </source>
</evidence>
<protein>
    <submittedName>
        <fullName evidence="2">Class II flagellar assembly regulator</fullName>
    </submittedName>
</protein>
<sequence>MTRHHEEMIPAMKVSGPSSTSSVSAGKRKTTSRASGEGFSLDTPAKTAGSMTASSVSSVQSVDAILALQGVEDFTQARKQATNRAFDMLDMLDELKIALLEGGLPRAKLIALMDLLQTRRDATNDARLEAALDEVETRAAVELAKFS</sequence>
<accession>A0A495DCV7</accession>
<dbReference type="GO" id="GO:0044781">
    <property type="term" value="P:bacterial-type flagellum organization"/>
    <property type="evidence" value="ECO:0007669"/>
    <property type="project" value="InterPro"/>
</dbReference>
<evidence type="ECO:0000313" key="2">
    <source>
        <dbReference type="EMBL" id="RKR00158.1"/>
    </source>
</evidence>
<comment type="caution">
    <text evidence="2">The sequence shown here is derived from an EMBL/GenBank/DDBJ whole genome shotgun (WGS) entry which is preliminary data.</text>
</comment>
<feature type="region of interest" description="Disordered" evidence="1">
    <location>
        <begin position="1"/>
        <end position="53"/>
    </location>
</feature>
<dbReference type="NCBIfam" id="NF009426">
    <property type="entry name" value="PRK12787.1-2"/>
    <property type="match status" value="1"/>
</dbReference>
<feature type="compositionally biased region" description="Low complexity" evidence="1">
    <location>
        <begin position="15"/>
        <end position="24"/>
    </location>
</feature>
<evidence type="ECO:0000256" key="1">
    <source>
        <dbReference type="SAM" id="MobiDB-lite"/>
    </source>
</evidence>
<dbReference type="InterPro" id="IPR019704">
    <property type="entry name" value="Flagellar_assmbl_FliX_class2"/>
</dbReference>
<reference evidence="2 3" key="1">
    <citation type="submission" date="2018-10" db="EMBL/GenBank/DDBJ databases">
        <title>Genomic Encyclopedia of Type Strains, Phase IV (KMG-IV): sequencing the most valuable type-strain genomes for metagenomic binning, comparative biology and taxonomic classification.</title>
        <authorList>
            <person name="Goeker M."/>
        </authorList>
    </citation>
    <scope>NUCLEOTIDE SEQUENCE [LARGE SCALE GENOMIC DNA]</scope>
    <source>
        <strain evidence="2 3">DSM 4734</strain>
    </source>
</reference>
<proteinExistence type="predicted"/>
<keyword evidence="2" id="KW-0282">Flagellum</keyword>
<keyword evidence="2" id="KW-0969">Cilium</keyword>
<dbReference type="Pfam" id="PF10768">
    <property type="entry name" value="FliX"/>
    <property type="match status" value="1"/>
</dbReference>
<dbReference type="AlphaFoldDB" id="A0A495DCV7"/>
<gene>
    <name evidence="2" type="ORF">C7435_1358</name>
</gene>
<organism evidence="2 3">
    <name type="scientific">Maricaulis maris</name>
    <dbReference type="NCBI Taxonomy" id="74318"/>
    <lineage>
        <taxon>Bacteria</taxon>
        <taxon>Pseudomonadati</taxon>
        <taxon>Pseudomonadota</taxon>
        <taxon>Alphaproteobacteria</taxon>
        <taxon>Maricaulales</taxon>
        <taxon>Maricaulaceae</taxon>
        <taxon>Maricaulis</taxon>
    </lineage>
</organism>
<dbReference type="EMBL" id="RBIM01000003">
    <property type="protein sequence ID" value="RKR00158.1"/>
    <property type="molecule type" value="Genomic_DNA"/>
</dbReference>
<dbReference type="RefSeq" id="WP_233128305.1">
    <property type="nucleotide sequence ID" value="NZ_RBIM01000003.1"/>
</dbReference>
<name>A0A495DCV7_9PROT</name>
<keyword evidence="2" id="KW-0966">Cell projection</keyword>